<comment type="caution">
    <text evidence="2">The sequence shown here is derived from an EMBL/GenBank/DDBJ whole genome shotgun (WGS) entry which is preliminary data.</text>
</comment>
<gene>
    <name evidence="2" type="ORF">WKI299_LOCUS29564</name>
</gene>
<evidence type="ECO:0000256" key="1">
    <source>
        <dbReference type="SAM" id="Phobius"/>
    </source>
</evidence>
<dbReference type="EMBL" id="CAJNRF010013301">
    <property type="protein sequence ID" value="CAF2147353.1"/>
    <property type="molecule type" value="Genomic_DNA"/>
</dbReference>
<keyword evidence="1" id="KW-0472">Membrane</keyword>
<feature type="transmembrane region" description="Helical" evidence="1">
    <location>
        <begin position="62"/>
        <end position="83"/>
    </location>
</feature>
<feature type="transmembrane region" description="Helical" evidence="1">
    <location>
        <begin position="103"/>
        <end position="127"/>
    </location>
</feature>
<reference evidence="2" key="1">
    <citation type="submission" date="2021-02" db="EMBL/GenBank/DDBJ databases">
        <authorList>
            <person name="Nowell W R."/>
        </authorList>
    </citation>
    <scope>NUCLEOTIDE SEQUENCE</scope>
</reference>
<feature type="transmembrane region" description="Helical" evidence="1">
    <location>
        <begin position="167"/>
        <end position="185"/>
    </location>
</feature>
<organism evidence="2 3">
    <name type="scientific">Rotaria magnacalcarata</name>
    <dbReference type="NCBI Taxonomy" id="392030"/>
    <lineage>
        <taxon>Eukaryota</taxon>
        <taxon>Metazoa</taxon>
        <taxon>Spiralia</taxon>
        <taxon>Gnathifera</taxon>
        <taxon>Rotifera</taxon>
        <taxon>Eurotatoria</taxon>
        <taxon>Bdelloidea</taxon>
        <taxon>Philodinida</taxon>
        <taxon>Philodinidae</taxon>
        <taxon>Rotaria</taxon>
    </lineage>
</organism>
<evidence type="ECO:0000313" key="2">
    <source>
        <dbReference type="EMBL" id="CAF2147353.1"/>
    </source>
</evidence>
<dbReference type="AlphaFoldDB" id="A0A816XN82"/>
<name>A0A816XN82_9BILA</name>
<dbReference type="Proteomes" id="UP000663856">
    <property type="component" value="Unassembled WGS sequence"/>
</dbReference>
<evidence type="ECO:0000313" key="3">
    <source>
        <dbReference type="Proteomes" id="UP000663856"/>
    </source>
</evidence>
<proteinExistence type="predicted"/>
<keyword evidence="1" id="KW-1133">Transmembrane helix</keyword>
<keyword evidence="1" id="KW-0812">Transmembrane</keyword>
<accession>A0A816XN82</accession>
<protein>
    <submittedName>
        <fullName evidence="2">Uncharacterized protein</fullName>
    </submittedName>
</protein>
<feature type="transmembrane region" description="Helical" evidence="1">
    <location>
        <begin position="37"/>
        <end position="56"/>
    </location>
</feature>
<sequence length="277" mass="29508">MATAPATIPPIASATMHSTVPPIVPPSVSNWRQKFPASLSGTISFLQIVLTIIIIGCEIGSILIDIITVTIYVGLWAGLFFLVASLSQSGSSCCCRERGCAKFALVSQCLALFFSLCVIGFDAYFLMNTSACFFPTSACNSTGLSRGLFYSTSNFNNIKIPLIDGQLGAGCAMFVLCLIQIIIYIRTAFVVNQIKNSPTIHPIVPSSLPVLPTGADGMIIAPPIMNVRAHRAGSPLYHRPTMVIDNGDGRANDLTCPTCTTTMSVTVRKKIAGVYST</sequence>